<accession>A0ACC2WHN5</accession>
<protein>
    <submittedName>
        <fullName evidence="1">Uncharacterized protein</fullName>
    </submittedName>
</protein>
<gene>
    <name evidence="1" type="ORF">QFC20_002570</name>
</gene>
<proteinExistence type="predicted"/>
<name>A0ACC2WHN5_9TREE</name>
<keyword evidence="2" id="KW-1185">Reference proteome</keyword>
<organism evidence="1 2">
    <name type="scientific">Naganishia adeliensis</name>
    <dbReference type="NCBI Taxonomy" id="92952"/>
    <lineage>
        <taxon>Eukaryota</taxon>
        <taxon>Fungi</taxon>
        <taxon>Dikarya</taxon>
        <taxon>Basidiomycota</taxon>
        <taxon>Agaricomycotina</taxon>
        <taxon>Tremellomycetes</taxon>
        <taxon>Filobasidiales</taxon>
        <taxon>Filobasidiaceae</taxon>
        <taxon>Naganishia</taxon>
    </lineage>
</organism>
<reference evidence="1" key="1">
    <citation type="submission" date="2023-04" db="EMBL/GenBank/DDBJ databases">
        <title>Draft Genome sequencing of Naganishia species isolated from polar environments using Oxford Nanopore Technology.</title>
        <authorList>
            <person name="Leo P."/>
            <person name="Venkateswaran K."/>
        </authorList>
    </citation>
    <scope>NUCLEOTIDE SEQUENCE</scope>
    <source>
        <strain evidence="1">MNA-CCFEE 5262</strain>
    </source>
</reference>
<evidence type="ECO:0000313" key="1">
    <source>
        <dbReference type="EMBL" id="KAJ9111279.1"/>
    </source>
</evidence>
<dbReference type="EMBL" id="JASBWS010000019">
    <property type="protein sequence ID" value="KAJ9111279.1"/>
    <property type="molecule type" value="Genomic_DNA"/>
</dbReference>
<sequence length="400" mass="44988">MLRLASSTIQRVAVPSARGLHQSALLLSQRAATFAQLRRTFGPEYAERKVPVEELLTGFKSLQSERLLTNNNEKAAFYRDAYRDVCQIADARDELTVGEIAEVLTEENAVAWRAITNLVSIGEIPELEEMDDEKRAAVLFGRVHGIGPSRAKELADLGYRTLDDLRTSSSNLIKKATRIALRHFDDMERPIPRKEMVIFHEIIADALKKADPEINFELTGSFRRGQAFALTVDLAIWHDSYSALKDNDTAASALMAKVKVALIDAGLMSSDLVFLNGSKKSMVLTKVPERILPGAGYRLMDVRLCNTPSVPYFLLANTGDETLMKIMRRAAFDRDLVLNEYGMGTRNKEKKNSNWWVEGTEIAVKSEEQIFKHLGVPYLKPTERSFKTYEKLLPRHLLSA</sequence>
<evidence type="ECO:0000313" key="2">
    <source>
        <dbReference type="Proteomes" id="UP001230649"/>
    </source>
</evidence>
<comment type="caution">
    <text evidence="1">The sequence shown here is derived from an EMBL/GenBank/DDBJ whole genome shotgun (WGS) entry which is preliminary data.</text>
</comment>
<dbReference type="Proteomes" id="UP001230649">
    <property type="component" value="Unassembled WGS sequence"/>
</dbReference>